<dbReference type="EMBL" id="CAJVPQ010007021">
    <property type="protein sequence ID" value="CAG8692074.1"/>
    <property type="molecule type" value="Genomic_DNA"/>
</dbReference>
<sequence>SLPNSRRKIESEIMRFMMQSSQIERKFNMLPLNHQSIFQILNLENDQSVDKSESFESKELQAFLNISKELVSSGVTGAKIYPRDFLPPIKKILYYQITFWTC</sequence>
<evidence type="ECO:0000313" key="2">
    <source>
        <dbReference type="Proteomes" id="UP000789570"/>
    </source>
</evidence>
<keyword evidence="2" id="KW-1185">Reference proteome</keyword>
<reference evidence="1" key="1">
    <citation type="submission" date="2021-06" db="EMBL/GenBank/DDBJ databases">
        <authorList>
            <person name="Kallberg Y."/>
            <person name="Tangrot J."/>
            <person name="Rosling A."/>
        </authorList>
    </citation>
    <scope>NUCLEOTIDE SEQUENCE</scope>
    <source>
        <strain evidence="1">UK204</strain>
    </source>
</reference>
<feature type="non-terminal residue" evidence="1">
    <location>
        <position position="1"/>
    </location>
</feature>
<organism evidence="1 2">
    <name type="scientific">Funneliformis caledonium</name>
    <dbReference type="NCBI Taxonomy" id="1117310"/>
    <lineage>
        <taxon>Eukaryota</taxon>
        <taxon>Fungi</taxon>
        <taxon>Fungi incertae sedis</taxon>
        <taxon>Mucoromycota</taxon>
        <taxon>Glomeromycotina</taxon>
        <taxon>Glomeromycetes</taxon>
        <taxon>Glomerales</taxon>
        <taxon>Glomeraceae</taxon>
        <taxon>Funneliformis</taxon>
    </lineage>
</organism>
<name>A0A9N9HHM3_9GLOM</name>
<dbReference type="AlphaFoldDB" id="A0A9N9HHM3"/>
<gene>
    <name evidence="1" type="ORF">FCALED_LOCUS13013</name>
</gene>
<dbReference type="Proteomes" id="UP000789570">
    <property type="component" value="Unassembled WGS sequence"/>
</dbReference>
<accession>A0A9N9HHM3</accession>
<evidence type="ECO:0000313" key="1">
    <source>
        <dbReference type="EMBL" id="CAG8692074.1"/>
    </source>
</evidence>
<dbReference type="OrthoDB" id="2412159at2759"/>
<protein>
    <submittedName>
        <fullName evidence="1">6938_t:CDS:1</fullName>
    </submittedName>
</protein>
<comment type="caution">
    <text evidence="1">The sequence shown here is derived from an EMBL/GenBank/DDBJ whole genome shotgun (WGS) entry which is preliminary data.</text>
</comment>
<proteinExistence type="predicted"/>